<sequence>MDSVKTALLFEEKKKQMCAKIARKIIDSGANVLFSEGDIDPLY</sequence>
<dbReference type="STRING" id="1434110.MSHOH_0286"/>
<proteinExistence type="predicted"/>
<dbReference type="EMBL" id="CP009516">
    <property type="protein sequence ID" value="AKB76769.1"/>
    <property type="molecule type" value="Genomic_DNA"/>
</dbReference>
<organism evidence="1 2">
    <name type="scientific">Methanosarcina horonobensis HB-1 = JCM 15518</name>
    <dbReference type="NCBI Taxonomy" id="1434110"/>
    <lineage>
        <taxon>Archaea</taxon>
        <taxon>Methanobacteriati</taxon>
        <taxon>Methanobacteriota</taxon>
        <taxon>Stenosarchaea group</taxon>
        <taxon>Methanomicrobia</taxon>
        <taxon>Methanosarcinales</taxon>
        <taxon>Methanosarcinaceae</taxon>
        <taxon>Methanosarcina</taxon>
    </lineage>
</organism>
<accession>A0A0E3S6D3</accession>
<reference evidence="1 2" key="1">
    <citation type="submission" date="2014-07" db="EMBL/GenBank/DDBJ databases">
        <title>Methanogenic archaea and the global carbon cycle.</title>
        <authorList>
            <person name="Henriksen J.R."/>
            <person name="Luke J."/>
            <person name="Reinhart S."/>
            <person name="Benedict M.N."/>
            <person name="Youngblut N.D."/>
            <person name="Metcalf M.E."/>
            <person name="Whitaker R.J."/>
            <person name="Metcalf W.W."/>
        </authorList>
    </citation>
    <scope>NUCLEOTIDE SEQUENCE [LARGE SCALE GENOMIC DNA]</scope>
    <source>
        <strain evidence="1 2">HB-1</strain>
    </source>
</reference>
<protein>
    <submittedName>
        <fullName evidence="1">Hsp60</fullName>
    </submittedName>
</protein>
<name>A0A0E3S6D3_9EURY</name>
<evidence type="ECO:0000313" key="1">
    <source>
        <dbReference type="EMBL" id="AKB76769.1"/>
    </source>
</evidence>
<keyword evidence="2" id="KW-1185">Reference proteome</keyword>
<dbReference type="HOGENOM" id="CLU_3227804_0_0_2"/>
<dbReference type="AlphaFoldDB" id="A0A0E3S6D3"/>
<evidence type="ECO:0000313" key="2">
    <source>
        <dbReference type="Proteomes" id="UP000033101"/>
    </source>
</evidence>
<gene>
    <name evidence="1" type="ORF">MSHOH_0286</name>
</gene>
<dbReference type="Proteomes" id="UP000033101">
    <property type="component" value="Chromosome"/>
</dbReference>
<dbReference type="InterPro" id="IPR027409">
    <property type="entry name" value="GroEL-like_apical_dom_sf"/>
</dbReference>
<dbReference type="KEGG" id="mhor:MSHOH_0286"/>
<dbReference type="SUPFAM" id="SSF52029">
    <property type="entry name" value="GroEL apical domain-like"/>
    <property type="match status" value="1"/>
</dbReference>
<dbReference type="PATRIC" id="fig|1434110.4.peg.333"/>
<dbReference type="Gene3D" id="3.50.7.10">
    <property type="entry name" value="GroEL"/>
    <property type="match status" value="1"/>
</dbReference>